<dbReference type="Proteomes" id="UP000807342">
    <property type="component" value="Unassembled WGS sequence"/>
</dbReference>
<evidence type="ECO:0000313" key="2">
    <source>
        <dbReference type="EMBL" id="KAF9451104.1"/>
    </source>
</evidence>
<feature type="compositionally biased region" description="Polar residues" evidence="1">
    <location>
        <begin position="8"/>
        <end position="19"/>
    </location>
</feature>
<protein>
    <submittedName>
        <fullName evidence="2">Uncharacterized protein</fullName>
    </submittedName>
</protein>
<name>A0A9P6C799_9AGAR</name>
<proteinExistence type="predicted"/>
<organism evidence="2 3">
    <name type="scientific">Macrolepiota fuliginosa MF-IS2</name>
    <dbReference type="NCBI Taxonomy" id="1400762"/>
    <lineage>
        <taxon>Eukaryota</taxon>
        <taxon>Fungi</taxon>
        <taxon>Dikarya</taxon>
        <taxon>Basidiomycota</taxon>
        <taxon>Agaricomycotina</taxon>
        <taxon>Agaricomycetes</taxon>
        <taxon>Agaricomycetidae</taxon>
        <taxon>Agaricales</taxon>
        <taxon>Agaricineae</taxon>
        <taxon>Agaricaceae</taxon>
        <taxon>Macrolepiota</taxon>
    </lineage>
</organism>
<feature type="region of interest" description="Disordered" evidence="1">
    <location>
        <begin position="1"/>
        <end position="61"/>
    </location>
</feature>
<comment type="caution">
    <text evidence="2">The sequence shown here is derived from an EMBL/GenBank/DDBJ whole genome shotgun (WGS) entry which is preliminary data.</text>
</comment>
<accession>A0A9P6C799</accession>
<gene>
    <name evidence="2" type="ORF">P691DRAFT_808767</name>
</gene>
<sequence>MLLGLFISSGTHTPGTQQHTIRKLPIVPPSGGPASAQYKDPNTGDTTPTVLPKARRPTSST</sequence>
<dbReference type="EMBL" id="MU151091">
    <property type="protein sequence ID" value="KAF9451104.1"/>
    <property type="molecule type" value="Genomic_DNA"/>
</dbReference>
<reference evidence="2" key="1">
    <citation type="submission" date="2020-11" db="EMBL/GenBank/DDBJ databases">
        <authorList>
            <consortium name="DOE Joint Genome Institute"/>
            <person name="Ahrendt S."/>
            <person name="Riley R."/>
            <person name="Andreopoulos W."/>
            <person name="Labutti K."/>
            <person name="Pangilinan J."/>
            <person name="Ruiz-Duenas F.J."/>
            <person name="Barrasa J.M."/>
            <person name="Sanchez-Garcia M."/>
            <person name="Camarero S."/>
            <person name="Miyauchi S."/>
            <person name="Serrano A."/>
            <person name="Linde D."/>
            <person name="Babiker R."/>
            <person name="Drula E."/>
            <person name="Ayuso-Fernandez I."/>
            <person name="Pacheco R."/>
            <person name="Padilla G."/>
            <person name="Ferreira P."/>
            <person name="Barriuso J."/>
            <person name="Kellner H."/>
            <person name="Castanera R."/>
            <person name="Alfaro M."/>
            <person name="Ramirez L."/>
            <person name="Pisabarro A.G."/>
            <person name="Kuo A."/>
            <person name="Tritt A."/>
            <person name="Lipzen A."/>
            <person name="He G."/>
            <person name="Yan M."/>
            <person name="Ng V."/>
            <person name="Cullen D."/>
            <person name="Martin F."/>
            <person name="Rosso M.-N."/>
            <person name="Henrissat B."/>
            <person name="Hibbett D."/>
            <person name="Martinez A.T."/>
            <person name="Grigoriev I.V."/>
        </authorList>
    </citation>
    <scope>NUCLEOTIDE SEQUENCE</scope>
    <source>
        <strain evidence="2">MF-IS2</strain>
    </source>
</reference>
<evidence type="ECO:0000313" key="3">
    <source>
        <dbReference type="Proteomes" id="UP000807342"/>
    </source>
</evidence>
<dbReference type="AlphaFoldDB" id="A0A9P6C799"/>
<keyword evidence="3" id="KW-1185">Reference proteome</keyword>
<evidence type="ECO:0000256" key="1">
    <source>
        <dbReference type="SAM" id="MobiDB-lite"/>
    </source>
</evidence>